<organism evidence="2 3">
    <name type="scientific">Orchesella dallaii</name>
    <dbReference type="NCBI Taxonomy" id="48710"/>
    <lineage>
        <taxon>Eukaryota</taxon>
        <taxon>Metazoa</taxon>
        <taxon>Ecdysozoa</taxon>
        <taxon>Arthropoda</taxon>
        <taxon>Hexapoda</taxon>
        <taxon>Collembola</taxon>
        <taxon>Entomobryomorpha</taxon>
        <taxon>Entomobryoidea</taxon>
        <taxon>Orchesellidae</taxon>
        <taxon>Orchesellinae</taxon>
        <taxon>Orchesella</taxon>
    </lineage>
</organism>
<feature type="transmembrane region" description="Helical" evidence="1">
    <location>
        <begin position="83"/>
        <end position="105"/>
    </location>
</feature>
<evidence type="ECO:0000256" key="1">
    <source>
        <dbReference type="SAM" id="Phobius"/>
    </source>
</evidence>
<keyword evidence="3" id="KW-1185">Reference proteome</keyword>
<accession>A0ABP1RTY2</accession>
<feature type="transmembrane region" description="Helical" evidence="1">
    <location>
        <begin position="447"/>
        <end position="466"/>
    </location>
</feature>
<keyword evidence="1" id="KW-0812">Transmembrane</keyword>
<keyword evidence="1" id="KW-1133">Transmembrane helix</keyword>
<comment type="caution">
    <text evidence="2">The sequence shown here is derived from an EMBL/GenBank/DDBJ whole genome shotgun (WGS) entry which is preliminary data.</text>
</comment>
<gene>
    <name evidence="2" type="ORF">ODALV1_LOCUS26131</name>
</gene>
<evidence type="ECO:0000313" key="2">
    <source>
        <dbReference type="EMBL" id="CAL8135770.1"/>
    </source>
</evidence>
<feature type="transmembrane region" description="Helical" evidence="1">
    <location>
        <begin position="149"/>
        <end position="167"/>
    </location>
</feature>
<name>A0ABP1RTY2_9HEXA</name>
<protein>
    <submittedName>
        <fullName evidence="2">Uncharacterized protein</fullName>
    </submittedName>
</protein>
<dbReference type="Proteomes" id="UP001642540">
    <property type="component" value="Unassembled WGS sequence"/>
</dbReference>
<evidence type="ECO:0000313" key="3">
    <source>
        <dbReference type="Proteomes" id="UP001642540"/>
    </source>
</evidence>
<reference evidence="2 3" key="1">
    <citation type="submission" date="2024-08" db="EMBL/GenBank/DDBJ databases">
        <authorList>
            <person name="Cucini C."/>
            <person name="Frati F."/>
        </authorList>
    </citation>
    <scope>NUCLEOTIDE SEQUENCE [LARGE SCALE GENOMIC DNA]</scope>
</reference>
<proteinExistence type="predicted"/>
<sequence length="531" mass="60373">MKNATLYIDRYKRICHPLTGKTSYENVFYRGVALHEERFSVYAPHGRAINIFNTKSALRFISCGRGRIESIAFLDLIKAFDGYIWVFASMSMIALVPVIQQIIMVSRSSRRLGEMSQLGSLWKDWISLVKVCLEQGDPFPLSLLRDNHVRLVVSCVLLVGIVLSNAYKNTNVCNMIAPREPIPYQRLNELILNNFTIYSRIGRVDLSPFSSFQVRDPFEINVEKHVMTAITIRDAELHNELMNEAKPEKMRAFAAVTSEILTLIDTSKLENSNGSIDDSNNSYGTELMMTVSNNSNLHPSLTSAIVNRLKQVHKVGYLTAEKYEAPDYLSSFSNLVAQDEEEILEEFMEQCNKTALVLPYFMCQQHNKRLHQIGRRNVYVGKEIYNKPSFSFTLSGIMPPYVVKRLSGMGASGLWEWWMKLIQDGSGLSTYRYSKAVRKPTLDGNILVIYALLSVGLFVALLVFLVENRQGFYSLAVKGIHYVKQRCYLPVSKGMGYLGFPRNNGALNVPVQNIDVQTVDFKIRRMQKVDS</sequence>
<keyword evidence="1" id="KW-0472">Membrane</keyword>
<dbReference type="EMBL" id="CAXLJM020000109">
    <property type="protein sequence ID" value="CAL8135770.1"/>
    <property type="molecule type" value="Genomic_DNA"/>
</dbReference>